<comment type="caution">
    <text evidence="1">The sequence shown here is derived from an EMBL/GenBank/DDBJ whole genome shotgun (WGS) entry which is preliminary data.</text>
</comment>
<evidence type="ECO:0000313" key="1">
    <source>
        <dbReference type="EMBL" id="KAJ7560293.1"/>
    </source>
</evidence>
<dbReference type="EMBL" id="CM055095">
    <property type="protein sequence ID" value="KAJ7560293.1"/>
    <property type="molecule type" value="Genomic_DNA"/>
</dbReference>
<gene>
    <name evidence="1" type="ORF">O6H91_04G122300</name>
</gene>
<protein>
    <submittedName>
        <fullName evidence="1">Uncharacterized protein</fullName>
    </submittedName>
</protein>
<accession>A0ACC2E115</accession>
<organism evidence="1 2">
    <name type="scientific">Diphasiastrum complanatum</name>
    <name type="common">Issler's clubmoss</name>
    <name type="synonym">Lycopodium complanatum</name>
    <dbReference type="NCBI Taxonomy" id="34168"/>
    <lineage>
        <taxon>Eukaryota</taxon>
        <taxon>Viridiplantae</taxon>
        <taxon>Streptophyta</taxon>
        <taxon>Embryophyta</taxon>
        <taxon>Tracheophyta</taxon>
        <taxon>Lycopodiopsida</taxon>
        <taxon>Lycopodiales</taxon>
        <taxon>Lycopodiaceae</taxon>
        <taxon>Lycopodioideae</taxon>
        <taxon>Diphasiastrum</taxon>
    </lineage>
</organism>
<dbReference type="Proteomes" id="UP001162992">
    <property type="component" value="Chromosome 4"/>
</dbReference>
<name>A0ACC2E115_DIPCM</name>
<keyword evidence="2" id="KW-1185">Reference proteome</keyword>
<proteinExistence type="predicted"/>
<sequence length="565" mass="61051">MVSFEELEKARSANFRLKQAQELTILAAADVACVKSFTGRWKIIKTKLKLLPVQITELSNSAFFEENILSKELLESLVCSLEEARQLAKLCTDLTYGGKLRMQSNLDALTMKLSLYLGDCQLMINSEMLKETAPNFSKTSQGAGKQTLKCMVKNLLARLQIGSIDSKLKALNALIELMNEDDKNVLLVASQQGASLLVRLLEASVPVMRERAAVAVCSLLSNDYCEDHIVMEEALAPLVRLLESGSSLANEKSSVSLQCLTHTPEHARSIVSQGGIPALLTICRGGTPVAQAAAAGTLRNLCGFSEAIEIMLEAGAIPTLLHLVNSGTTDAQEHAAAILQTVSHNSEPITRLIASEGGIVPVLRYLATADVISGQESGIGIVQNLAAFVGNIEALLCAGIVQQLPGLLTSCSPAVQQATAVIVCDLVITADTIKAIGEAGCIPPLLKMLDAKTRTAQEYAMRALASLLPYENNLKIFLTQENGISRILELLDPLYHLAARQSAVWALTTLAGSSSKCRKQIISAGVYYSLERLAETDLPSAKKLLERLERGRLRNLFKRLDLSEW</sequence>
<evidence type="ECO:0000313" key="2">
    <source>
        <dbReference type="Proteomes" id="UP001162992"/>
    </source>
</evidence>
<reference evidence="2" key="1">
    <citation type="journal article" date="2024" name="Proc. Natl. Acad. Sci. U.S.A.">
        <title>Extraordinary preservation of gene collinearity over three hundred million years revealed in homosporous lycophytes.</title>
        <authorList>
            <person name="Li C."/>
            <person name="Wickell D."/>
            <person name="Kuo L.Y."/>
            <person name="Chen X."/>
            <person name="Nie B."/>
            <person name="Liao X."/>
            <person name="Peng D."/>
            <person name="Ji J."/>
            <person name="Jenkins J."/>
            <person name="Williams M."/>
            <person name="Shu S."/>
            <person name="Plott C."/>
            <person name="Barry K."/>
            <person name="Rajasekar S."/>
            <person name="Grimwood J."/>
            <person name="Han X."/>
            <person name="Sun S."/>
            <person name="Hou Z."/>
            <person name="He W."/>
            <person name="Dai G."/>
            <person name="Sun C."/>
            <person name="Schmutz J."/>
            <person name="Leebens-Mack J.H."/>
            <person name="Li F.W."/>
            <person name="Wang L."/>
        </authorList>
    </citation>
    <scope>NUCLEOTIDE SEQUENCE [LARGE SCALE GENOMIC DNA]</scope>
    <source>
        <strain evidence="2">cv. PW_Plant_1</strain>
    </source>
</reference>